<reference evidence="3" key="1">
    <citation type="journal article" date="2021" name="Microb. Physiol.">
        <title>Proteogenomic Insights into the Physiology of Marine, Sulfate-Reducing, Filamentous Desulfonema limicola and Desulfonema magnum.</title>
        <authorList>
            <person name="Schnaars V."/>
            <person name="Wohlbrand L."/>
            <person name="Scheve S."/>
            <person name="Hinrichs C."/>
            <person name="Reinhardt R."/>
            <person name="Rabus R."/>
        </authorList>
    </citation>
    <scope>NUCLEOTIDE SEQUENCE</scope>
    <source>
        <strain evidence="3">4be13</strain>
    </source>
</reference>
<dbReference type="KEGG" id="dmm:dnm_026930"/>
<dbReference type="Pfam" id="PF14358">
    <property type="entry name" value="DUF4405"/>
    <property type="match status" value="1"/>
</dbReference>
<keyword evidence="1" id="KW-0472">Membrane</keyword>
<feature type="transmembrane region" description="Helical" evidence="1">
    <location>
        <begin position="12"/>
        <end position="32"/>
    </location>
</feature>
<feature type="domain" description="Flavinylation-associated cytochrome" evidence="2">
    <location>
        <begin position="9"/>
        <end position="75"/>
    </location>
</feature>
<evidence type="ECO:0000256" key="1">
    <source>
        <dbReference type="SAM" id="Phobius"/>
    </source>
</evidence>
<dbReference type="EMBL" id="CP061800">
    <property type="protein sequence ID" value="QTA86669.1"/>
    <property type="molecule type" value="Genomic_DNA"/>
</dbReference>
<dbReference type="Proteomes" id="UP000663722">
    <property type="component" value="Chromosome"/>
</dbReference>
<protein>
    <submittedName>
        <fullName evidence="3">DUF4405</fullName>
    </submittedName>
</protein>
<accession>A0A975GMG6</accession>
<feature type="transmembrane region" description="Helical" evidence="1">
    <location>
        <begin position="96"/>
        <end position="114"/>
    </location>
</feature>
<sequence>MKEIRFRRIVSLTSLTSFFFLGLTGIMLYIVPQGRVAYWADWRLLGLSKTDWTNIHINISLLFLIASGFHLYYNWNTLLAYLKNKLKQLVVFNTEFVISLSVAVIFVLGTYFSIPPFQTVIDINDSIKARHERVWGSPPYGHAELSSLQFFCKKMELDADNAVKLLNQQNLREISKNKTLKEIAKTNGIAPQQVYLFIKASNKISEHQPSGNGSGLMPSGLGRKTLAQGPGNIILIWKPGFQSFRNKTSKRHRT</sequence>
<keyword evidence="1" id="KW-1133">Transmembrane helix</keyword>
<dbReference type="InterPro" id="IPR025517">
    <property type="entry name" value="DUF4405"/>
</dbReference>
<dbReference type="AlphaFoldDB" id="A0A975GMG6"/>
<evidence type="ECO:0000313" key="3">
    <source>
        <dbReference type="EMBL" id="QTA86669.1"/>
    </source>
</evidence>
<proteinExistence type="predicted"/>
<keyword evidence="4" id="KW-1185">Reference proteome</keyword>
<gene>
    <name evidence="3" type="ORF">dnm_026930</name>
</gene>
<keyword evidence="1" id="KW-0812">Transmembrane</keyword>
<dbReference type="RefSeq" id="WP_207682210.1">
    <property type="nucleotide sequence ID" value="NZ_CP061800.1"/>
</dbReference>
<evidence type="ECO:0000313" key="4">
    <source>
        <dbReference type="Proteomes" id="UP000663722"/>
    </source>
</evidence>
<organism evidence="3 4">
    <name type="scientific">Desulfonema magnum</name>
    <dbReference type="NCBI Taxonomy" id="45655"/>
    <lineage>
        <taxon>Bacteria</taxon>
        <taxon>Pseudomonadati</taxon>
        <taxon>Thermodesulfobacteriota</taxon>
        <taxon>Desulfobacteria</taxon>
        <taxon>Desulfobacterales</taxon>
        <taxon>Desulfococcaceae</taxon>
        <taxon>Desulfonema</taxon>
    </lineage>
</organism>
<feature type="transmembrane region" description="Helical" evidence="1">
    <location>
        <begin position="52"/>
        <end position="75"/>
    </location>
</feature>
<evidence type="ECO:0000259" key="2">
    <source>
        <dbReference type="Pfam" id="PF14358"/>
    </source>
</evidence>
<name>A0A975GMG6_9BACT</name>